<organism evidence="2 3">
    <name type="scientific">Streptomyces mimosae</name>
    <dbReference type="NCBI Taxonomy" id="2586635"/>
    <lineage>
        <taxon>Bacteria</taxon>
        <taxon>Bacillati</taxon>
        <taxon>Actinomycetota</taxon>
        <taxon>Actinomycetes</taxon>
        <taxon>Kitasatosporales</taxon>
        <taxon>Streptomycetaceae</taxon>
        <taxon>Streptomyces</taxon>
    </lineage>
</organism>
<evidence type="ECO:0000256" key="1">
    <source>
        <dbReference type="SAM" id="MobiDB-lite"/>
    </source>
</evidence>
<dbReference type="OrthoDB" id="796761at2"/>
<sequence>MTATPDPSGGAPRRTPGGLSREQLAQLGRTGGEPATLATLAAGQHTHRLLLLRVLLDALPAAPAPAAALAREHAALLESAERAGPEAARRVLFYPLTGTWAERCAHLLATGAGRDAARDLAHLGGLAAASALRAGLDFRVRVAVADGRLALPTLGALNTHAPDGTPAELAARDGRLTVRLPGDAPVTLGRDPAGHWRSTTPRWLTLHTLDGGPRPVLLDDLDPGRPAPGRATRPGDGPPRHALRPTERAHWSRLWHDALPLLRLGGAARAAELTLLNCIVPLLRPTGGHGGHTSSTSPGAFGAVLASTPPSAALLAAGLTHELQHAKLAAVGALNPLHQQGPAARYWAPWRPDPRPFDGLLHGAYAHLALAGFWQRLALGLDDPGARDQAWAAHCRCHTQVGAVLPTLRAARRLTDDGRVFVEAMAEQHRGLGSPAPPAGHLVRARAYVETARALWLRRHARGTVT</sequence>
<dbReference type="NCBIfam" id="TIGR04267">
    <property type="entry name" value="mod_HExxH"/>
    <property type="match status" value="1"/>
</dbReference>
<comment type="caution">
    <text evidence="2">The sequence shown here is derived from an EMBL/GenBank/DDBJ whole genome shotgun (WGS) entry which is preliminary data.</text>
</comment>
<dbReference type="AlphaFoldDB" id="A0A5N6ATI6"/>
<dbReference type="Proteomes" id="UP000314251">
    <property type="component" value="Unassembled WGS sequence"/>
</dbReference>
<evidence type="ECO:0000313" key="3">
    <source>
        <dbReference type="Proteomes" id="UP000314251"/>
    </source>
</evidence>
<reference evidence="2" key="1">
    <citation type="submission" date="2019-10" db="EMBL/GenBank/DDBJ databases">
        <title>Nonomuraea sp. nov., isolated from Phyllanthus amarus.</title>
        <authorList>
            <person name="Klykleung N."/>
            <person name="Tanasupawat S."/>
        </authorList>
    </citation>
    <scope>NUCLEOTIDE SEQUENCE [LARGE SCALE GENOMIC DNA]</scope>
    <source>
        <strain evidence="2">3MP-10</strain>
    </source>
</reference>
<protein>
    <submittedName>
        <fullName evidence="2">HEXXH motif domain-containing protein</fullName>
    </submittedName>
</protein>
<evidence type="ECO:0000313" key="2">
    <source>
        <dbReference type="EMBL" id="KAB8171049.1"/>
    </source>
</evidence>
<dbReference type="EMBL" id="VDLY02000001">
    <property type="protein sequence ID" value="KAB8171049.1"/>
    <property type="molecule type" value="Genomic_DNA"/>
</dbReference>
<gene>
    <name evidence="2" type="ORF">FH607_001610</name>
</gene>
<feature type="region of interest" description="Disordered" evidence="1">
    <location>
        <begin position="219"/>
        <end position="244"/>
    </location>
</feature>
<dbReference type="InterPro" id="IPR026337">
    <property type="entry name" value="AKG_HExxH"/>
</dbReference>
<accession>A0A5N6ATI6</accession>
<keyword evidence="3" id="KW-1185">Reference proteome</keyword>
<proteinExistence type="predicted"/>
<name>A0A5N6ATI6_9ACTN</name>
<dbReference type="RefSeq" id="WP_139665735.1">
    <property type="nucleotide sequence ID" value="NZ_VDLY02000001.1"/>
</dbReference>